<dbReference type="SUPFAM" id="SSF53098">
    <property type="entry name" value="Ribonuclease H-like"/>
    <property type="match status" value="1"/>
</dbReference>
<dbReference type="CDD" id="cd06222">
    <property type="entry name" value="RNase_H_like"/>
    <property type="match status" value="1"/>
</dbReference>
<evidence type="ECO:0000313" key="2">
    <source>
        <dbReference type="EMBL" id="PKI50207.1"/>
    </source>
</evidence>
<dbReference type="PANTHER" id="PTHR47723:SF13">
    <property type="entry name" value="PUTATIVE-RELATED"/>
    <property type="match status" value="1"/>
</dbReference>
<dbReference type="EMBL" id="PGOL01002139">
    <property type="protein sequence ID" value="PKI50207.1"/>
    <property type="molecule type" value="Genomic_DNA"/>
</dbReference>
<dbReference type="Proteomes" id="UP000233551">
    <property type="component" value="Unassembled WGS sequence"/>
</dbReference>
<name>A0A2I0J1T8_PUNGR</name>
<protein>
    <recommendedName>
        <fullName evidence="1">RNase H type-1 domain-containing protein</fullName>
    </recommendedName>
</protein>
<evidence type="ECO:0000259" key="1">
    <source>
        <dbReference type="Pfam" id="PF13456"/>
    </source>
</evidence>
<feature type="domain" description="RNase H type-1" evidence="1">
    <location>
        <begin position="64"/>
        <end position="176"/>
    </location>
</feature>
<organism evidence="2 3">
    <name type="scientific">Punica granatum</name>
    <name type="common">Pomegranate</name>
    <dbReference type="NCBI Taxonomy" id="22663"/>
    <lineage>
        <taxon>Eukaryota</taxon>
        <taxon>Viridiplantae</taxon>
        <taxon>Streptophyta</taxon>
        <taxon>Embryophyta</taxon>
        <taxon>Tracheophyta</taxon>
        <taxon>Spermatophyta</taxon>
        <taxon>Magnoliopsida</taxon>
        <taxon>eudicotyledons</taxon>
        <taxon>Gunneridae</taxon>
        <taxon>Pentapetalae</taxon>
        <taxon>rosids</taxon>
        <taxon>malvids</taxon>
        <taxon>Myrtales</taxon>
        <taxon>Lythraceae</taxon>
        <taxon>Punica</taxon>
    </lineage>
</organism>
<dbReference type="AlphaFoldDB" id="A0A2I0J1T8"/>
<dbReference type="InterPro" id="IPR012337">
    <property type="entry name" value="RNaseH-like_sf"/>
</dbReference>
<comment type="caution">
    <text evidence="2">The sequence shown here is derived from an EMBL/GenBank/DDBJ whole genome shotgun (WGS) entry which is preliminary data.</text>
</comment>
<keyword evidence="3" id="KW-1185">Reference proteome</keyword>
<dbReference type="InterPro" id="IPR044730">
    <property type="entry name" value="RNase_H-like_dom_plant"/>
</dbReference>
<dbReference type="Gene3D" id="3.30.420.10">
    <property type="entry name" value="Ribonuclease H-like superfamily/Ribonuclease H"/>
    <property type="match status" value="1"/>
</dbReference>
<dbReference type="Pfam" id="PF13456">
    <property type="entry name" value="RVT_3"/>
    <property type="match status" value="1"/>
</dbReference>
<proteinExistence type="predicted"/>
<reference evidence="2 3" key="1">
    <citation type="submission" date="2017-11" db="EMBL/GenBank/DDBJ databases">
        <title>De-novo sequencing of pomegranate (Punica granatum L.) genome.</title>
        <authorList>
            <person name="Akparov Z."/>
            <person name="Amiraslanov A."/>
            <person name="Hajiyeva S."/>
            <person name="Abbasov M."/>
            <person name="Kaur K."/>
            <person name="Hamwieh A."/>
            <person name="Solovyev V."/>
            <person name="Salamov A."/>
            <person name="Braich B."/>
            <person name="Kosarev P."/>
            <person name="Mahmoud A."/>
            <person name="Hajiyev E."/>
            <person name="Babayeva S."/>
            <person name="Izzatullayeva V."/>
            <person name="Mammadov A."/>
            <person name="Mammadov A."/>
            <person name="Sharifova S."/>
            <person name="Ojaghi J."/>
            <person name="Eynullazada K."/>
            <person name="Bayramov B."/>
            <person name="Abdulazimova A."/>
            <person name="Shahmuradov I."/>
        </authorList>
    </citation>
    <scope>NUCLEOTIDE SEQUENCE [LARGE SCALE GENOMIC DNA]</scope>
    <source>
        <strain evidence="3">cv. AG2017</strain>
        <tissue evidence="2">Leaf</tissue>
    </source>
</reference>
<dbReference type="InterPro" id="IPR036397">
    <property type="entry name" value="RNaseH_sf"/>
</dbReference>
<accession>A0A2I0J1T8</accession>
<dbReference type="GO" id="GO:0003676">
    <property type="term" value="F:nucleic acid binding"/>
    <property type="evidence" value="ECO:0007669"/>
    <property type="project" value="InterPro"/>
</dbReference>
<dbReference type="InterPro" id="IPR053151">
    <property type="entry name" value="RNase_H-like"/>
</dbReference>
<gene>
    <name evidence="2" type="ORF">CRG98_029390</name>
</gene>
<dbReference type="GO" id="GO:0004523">
    <property type="term" value="F:RNA-DNA hybrid ribonuclease activity"/>
    <property type="evidence" value="ECO:0007669"/>
    <property type="project" value="InterPro"/>
</dbReference>
<dbReference type="InterPro" id="IPR002156">
    <property type="entry name" value="RNaseH_domain"/>
</dbReference>
<dbReference type="STRING" id="22663.A0A2I0J1T8"/>
<dbReference type="PANTHER" id="PTHR47723">
    <property type="entry name" value="OS05G0353850 PROTEIN"/>
    <property type="match status" value="1"/>
</dbReference>
<evidence type="ECO:0000313" key="3">
    <source>
        <dbReference type="Proteomes" id="UP000233551"/>
    </source>
</evidence>
<sequence length="218" mass="23766">MPKALSGLGILDMNSRNKALVGSLVSRASTSREPWARLLRLQLNTRNPTDLGRASTNWKAIKVGNPGSAGAGGLIRDSLGRWVGGFRMNLGCTTSLITELKALRQRLIIAAECGASKLIVELDAKLVLDWVWGNTTNRVLTNLIDDCRSLCQQFDVILPKHTYREANKCADHLANLGVDLPDCLVSLTYPPPSLRKLLFEDAMGLTSPRTVSAARMNV</sequence>